<dbReference type="InterPro" id="IPR036736">
    <property type="entry name" value="ACP-like_sf"/>
</dbReference>
<organism evidence="11 12">
    <name type="scientific">Bionectria ochroleuca</name>
    <name type="common">Gliocladium roseum</name>
    <dbReference type="NCBI Taxonomy" id="29856"/>
    <lineage>
        <taxon>Eukaryota</taxon>
        <taxon>Fungi</taxon>
        <taxon>Dikarya</taxon>
        <taxon>Ascomycota</taxon>
        <taxon>Pezizomycotina</taxon>
        <taxon>Sordariomycetes</taxon>
        <taxon>Hypocreomycetidae</taxon>
        <taxon>Hypocreales</taxon>
        <taxon>Bionectriaceae</taxon>
        <taxon>Clonostachys</taxon>
    </lineage>
</organism>
<dbReference type="Proteomes" id="UP000766486">
    <property type="component" value="Unassembled WGS sequence"/>
</dbReference>
<evidence type="ECO:0000313" key="12">
    <source>
        <dbReference type="Proteomes" id="UP000766486"/>
    </source>
</evidence>
<dbReference type="InterPro" id="IPR018201">
    <property type="entry name" value="Ketoacyl_synth_AS"/>
</dbReference>
<evidence type="ECO:0000259" key="10">
    <source>
        <dbReference type="PROSITE" id="PS52019"/>
    </source>
</evidence>
<feature type="region of interest" description="Disordered" evidence="7">
    <location>
        <begin position="1741"/>
        <end position="1769"/>
    </location>
</feature>
<keyword evidence="1" id="KW-0596">Phosphopantetheine</keyword>
<feature type="region of interest" description="C-terminal hotdog fold" evidence="6">
    <location>
        <begin position="1430"/>
        <end position="1580"/>
    </location>
</feature>
<keyword evidence="2" id="KW-0597">Phosphoprotein</keyword>
<dbReference type="SMART" id="SM00827">
    <property type="entry name" value="PKS_AT"/>
    <property type="match status" value="1"/>
</dbReference>
<feature type="domain" description="Ketosynthase family 3 (KS3)" evidence="9">
    <location>
        <begin position="365"/>
        <end position="786"/>
    </location>
</feature>
<dbReference type="Gene3D" id="3.10.129.110">
    <property type="entry name" value="Polyketide synthase dehydratase"/>
    <property type="match status" value="1"/>
</dbReference>
<dbReference type="Pfam" id="PF02801">
    <property type="entry name" value="Ketoacyl-synt_C"/>
    <property type="match status" value="1"/>
</dbReference>
<keyword evidence="5" id="KW-0012">Acyltransferase</keyword>
<gene>
    <name evidence="11" type="ORF">CLO192961_LOCUS315631</name>
</gene>
<evidence type="ECO:0000256" key="6">
    <source>
        <dbReference type="PROSITE-ProRule" id="PRU01363"/>
    </source>
</evidence>
<dbReference type="Gene3D" id="3.40.47.10">
    <property type="match status" value="1"/>
</dbReference>
<dbReference type="CDD" id="cd02440">
    <property type="entry name" value="AdoMet_MTases"/>
    <property type="match status" value="1"/>
</dbReference>
<dbReference type="PROSITE" id="PS50075">
    <property type="entry name" value="CARRIER"/>
    <property type="match status" value="1"/>
</dbReference>
<dbReference type="InterPro" id="IPR036291">
    <property type="entry name" value="NAD(P)-bd_dom_sf"/>
</dbReference>
<dbReference type="Pfam" id="PF00109">
    <property type="entry name" value="ketoacyl-synt"/>
    <property type="match status" value="1"/>
</dbReference>
<dbReference type="PROSITE" id="PS52019">
    <property type="entry name" value="PKS_MFAS_DH"/>
    <property type="match status" value="1"/>
</dbReference>
<keyword evidence="4" id="KW-0511">Multifunctional enzyme</keyword>
<feature type="region of interest" description="N-terminal hotdog fold" evidence="6">
    <location>
        <begin position="1269"/>
        <end position="1403"/>
    </location>
</feature>
<dbReference type="Pfam" id="PF07993">
    <property type="entry name" value="NAD_binding_4"/>
    <property type="match status" value="1"/>
</dbReference>
<dbReference type="Pfam" id="PF00698">
    <property type="entry name" value="Acyl_transf_1"/>
    <property type="match status" value="1"/>
</dbReference>
<dbReference type="InterPro" id="IPR049900">
    <property type="entry name" value="PKS_mFAS_DH"/>
</dbReference>
<dbReference type="PANTHER" id="PTHR45681">
    <property type="entry name" value="POLYKETIDE SYNTHASE 44-RELATED"/>
    <property type="match status" value="1"/>
</dbReference>
<reference evidence="11 12" key="1">
    <citation type="submission" date="2019-06" db="EMBL/GenBank/DDBJ databases">
        <authorList>
            <person name="Broberg M."/>
        </authorList>
    </citation>
    <scope>NUCLEOTIDE SEQUENCE [LARGE SCALE GENOMIC DNA]</scope>
</reference>
<dbReference type="EMBL" id="CABFNS010000837">
    <property type="protein sequence ID" value="VUC31778.1"/>
    <property type="molecule type" value="Genomic_DNA"/>
</dbReference>
<evidence type="ECO:0000256" key="3">
    <source>
        <dbReference type="ARBA" id="ARBA00022679"/>
    </source>
</evidence>
<keyword evidence="3" id="KW-0808">Transferase</keyword>
<dbReference type="InterPro" id="IPR014043">
    <property type="entry name" value="Acyl_transferase_dom"/>
</dbReference>
<dbReference type="InterPro" id="IPR014030">
    <property type="entry name" value="Ketoacyl_synth_N"/>
</dbReference>
<dbReference type="Gene3D" id="1.10.1200.10">
    <property type="entry name" value="ACP-like"/>
    <property type="match status" value="1"/>
</dbReference>
<proteinExistence type="predicted"/>
<dbReference type="InterPro" id="IPR016039">
    <property type="entry name" value="Thiolase-like"/>
</dbReference>
<dbReference type="InterPro" id="IPR042104">
    <property type="entry name" value="PKS_dehydratase_sf"/>
</dbReference>
<name>A0ABY6UKJ6_BIOOC</name>
<evidence type="ECO:0000256" key="5">
    <source>
        <dbReference type="ARBA" id="ARBA00023315"/>
    </source>
</evidence>
<dbReference type="Gene3D" id="3.40.50.720">
    <property type="entry name" value="NAD(P)-binding Rossmann-like Domain"/>
    <property type="match status" value="1"/>
</dbReference>
<dbReference type="Gene3D" id="3.40.50.150">
    <property type="entry name" value="Vaccinia Virus protein VP39"/>
    <property type="match status" value="1"/>
</dbReference>
<protein>
    <recommendedName>
        <fullName evidence="13">Carrier domain-containing protein</fullName>
    </recommendedName>
</protein>
<dbReference type="SUPFAM" id="SSF55048">
    <property type="entry name" value="Probable ACP-binding domain of malonyl-CoA ACP transacylase"/>
    <property type="match status" value="1"/>
</dbReference>
<dbReference type="SUPFAM" id="SSF53901">
    <property type="entry name" value="Thiolase-like"/>
    <property type="match status" value="1"/>
</dbReference>
<feature type="domain" description="PKS/mFAS DH" evidence="10">
    <location>
        <begin position="1269"/>
        <end position="1580"/>
    </location>
</feature>
<evidence type="ECO:0000259" key="9">
    <source>
        <dbReference type="PROSITE" id="PS52004"/>
    </source>
</evidence>
<dbReference type="SUPFAM" id="SSF51735">
    <property type="entry name" value="NAD(P)-binding Rossmann-fold domains"/>
    <property type="match status" value="1"/>
</dbReference>
<evidence type="ECO:0000313" key="11">
    <source>
        <dbReference type="EMBL" id="VUC31778.1"/>
    </source>
</evidence>
<dbReference type="InterPro" id="IPR009081">
    <property type="entry name" value="PP-bd_ACP"/>
</dbReference>
<dbReference type="InterPro" id="IPR032088">
    <property type="entry name" value="SAT"/>
</dbReference>
<feature type="active site" description="Proton acceptor; for dehydratase activity" evidence="6">
    <location>
        <position position="1303"/>
    </location>
</feature>
<dbReference type="SUPFAM" id="SSF47336">
    <property type="entry name" value="ACP-like"/>
    <property type="match status" value="1"/>
</dbReference>
<dbReference type="PROSITE" id="PS00012">
    <property type="entry name" value="PHOSPHOPANTETHEINE"/>
    <property type="match status" value="1"/>
</dbReference>
<accession>A0ABY6UKJ6</accession>
<dbReference type="InterPro" id="IPR006162">
    <property type="entry name" value="Ppantetheine_attach_site"/>
</dbReference>
<dbReference type="Pfam" id="PF16073">
    <property type="entry name" value="SAT"/>
    <property type="match status" value="1"/>
</dbReference>
<dbReference type="Gene3D" id="3.30.70.3290">
    <property type="match status" value="1"/>
</dbReference>
<dbReference type="InterPro" id="IPR020841">
    <property type="entry name" value="PKS_Beta-ketoAc_synthase_dom"/>
</dbReference>
<dbReference type="Pfam" id="PF18558">
    <property type="entry name" value="HTH_51"/>
    <property type="match status" value="1"/>
</dbReference>
<dbReference type="InterPro" id="IPR001227">
    <property type="entry name" value="Ac_transferase_dom_sf"/>
</dbReference>
<dbReference type="InterPro" id="IPR013217">
    <property type="entry name" value="Methyltransf_12"/>
</dbReference>
<evidence type="ECO:0000256" key="2">
    <source>
        <dbReference type="ARBA" id="ARBA00022553"/>
    </source>
</evidence>
<evidence type="ECO:0000256" key="7">
    <source>
        <dbReference type="SAM" id="MobiDB-lite"/>
    </source>
</evidence>
<dbReference type="SMART" id="SM00825">
    <property type="entry name" value="PKS_KS"/>
    <property type="match status" value="1"/>
</dbReference>
<dbReference type="Pfam" id="PF00550">
    <property type="entry name" value="PP-binding"/>
    <property type="match status" value="1"/>
</dbReference>
<dbReference type="PROSITE" id="PS52004">
    <property type="entry name" value="KS3_2"/>
    <property type="match status" value="1"/>
</dbReference>
<comment type="caution">
    <text evidence="11">The sequence shown here is derived from an EMBL/GenBank/DDBJ whole genome shotgun (WGS) entry which is preliminary data.</text>
</comment>
<evidence type="ECO:0000259" key="8">
    <source>
        <dbReference type="PROSITE" id="PS50075"/>
    </source>
</evidence>
<feature type="active site" description="Proton donor; for dehydratase activity" evidence="6">
    <location>
        <position position="1488"/>
    </location>
</feature>
<evidence type="ECO:0000256" key="1">
    <source>
        <dbReference type="ARBA" id="ARBA00022450"/>
    </source>
</evidence>
<dbReference type="Gene3D" id="3.40.366.10">
    <property type="entry name" value="Malonyl-Coenzyme A Acyl Carrier Protein, domain 2"/>
    <property type="match status" value="2"/>
</dbReference>
<feature type="domain" description="Carrier" evidence="8">
    <location>
        <begin position="1633"/>
        <end position="1710"/>
    </location>
</feature>
<evidence type="ECO:0008006" key="13">
    <source>
        <dbReference type="Google" id="ProtNLM"/>
    </source>
</evidence>
<dbReference type="SUPFAM" id="SSF53335">
    <property type="entry name" value="S-adenosyl-L-methionine-dependent methyltransferases"/>
    <property type="match status" value="1"/>
</dbReference>
<dbReference type="InterPro" id="IPR050444">
    <property type="entry name" value="Polyketide_Synthase"/>
</dbReference>
<dbReference type="PROSITE" id="PS00606">
    <property type="entry name" value="KS3_1"/>
    <property type="match status" value="1"/>
</dbReference>
<dbReference type="InterPro" id="IPR029063">
    <property type="entry name" value="SAM-dependent_MTases_sf"/>
</dbReference>
<dbReference type="Pfam" id="PF08242">
    <property type="entry name" value="Methyltransf_12"/>
    <property type="match status" value="1"/>
</dbReference>
<dbReference type="InterPro" id="IPR014031">
    <property type="entry name" value="Ketoacyl_synth_C"/>
</dbReference>
<dbReference type="InterPro" id="IPR016036">
    <property type="entry name" value="Malonyl_transacylase_ACP-bd"/>
</dbReference>
<dbReference type="InterPro" id="IPR041068">
    <property type="entry name" value="HTH_51"/>
</dbReference>
<feature type="compositionally biased region" description="Low complexity" evidence="7">
    <location>
        <begin position="1749"/>
        <end position="1759"/>
    </location>
</feature>
<keyword evidence="12" id="KW-1185">Reference proteome</keyword>
<dbReference type="CDD" id="cd00833">
    <property type="entry name" value="PKS"/>
    <property type="match status" value="1"/>
</dbReference>
<dbReference type="InterPro" id="IPR016035">
    <property type="entry name" value="Acyl_Trfase/lysoPLipase"/>
</dbReference>
<sequence>MDAQPDTKVLIFGSQTLFPREESFTELRATLLSSSAFQWIVDVVYELQGPPASAVADVFCHLDLAHGAKLLDSWIKTGHLPSPLPNSVVTPLVVIGHLVQFIQYKELSRLSDAESIETLGFCTGLLSAFAISSSWDEAHLQKHGAAAIRLAAFIGAIVDADNFAEGAEEEAVSLSAAWKSTDGESRLRSILSQYPEAYISVNYDQRRATITASSKAVTTLIEQLKGARVTATEIGLSGRFHSQAHEDEVDEYIKFVETQASFQLPTASELHHSTRSNGNGEHIEHGKLHEIAIRSMLVNKSNWYESVSEVYSSFLTSENSKAVVFGADKCVPSSLASKLGSRLIHVADYDDRILRLSGNKHTVPDNRIAVIGMACNVPGATNVQDYWDLLCEGKSQHVEVPSERIKFNSIWRETDKNKKWYGNFIQDYDCFDHKFFKKSPREMASTDPQQRQVLQVVYQAVEQSGYFSSLSRHPKGEDLNIAFYLGVGLDDYEKNIACHPANAYSATGNLRSFGAGKVSHYFGWTGPSLTLDTACSSSAVAVHHACRTILTGESVAAVAGGVNIMTGPDWYHNLGGAGFLSPTGQCKPFDIKGDGYCRGEAVGAVFLKRYTDAIADGNQVLGVIAATSVTQNRNCTAITVPDSPSLADMFRSVTRQAGLEPKEVSVVEAHGTGTPVGDPAEYGGVRAVFGGAQRSNTLSLGSVKGLVGHTESASGLTSLIKSLLMIHHGYIPPQASHDTINPSLKLTPEDKIQINTELTPWGVKFRAMLINNYGASGSNASMIVTQAPANKTDISLQAPIYKLTTRYPFWFSGFDDRSLAEYCAKLHKFIQRRKDIVLANLAFQVSLQSNRTLPRALIFDAGSVDELEQVLSSCLKGQRYTPVTPPAPRPVILCFGGQISTFVGLDKEVYESVSILRKYLDQADAASSALRQNGSIYPGIFQKEAVEDIVDLQTQLFAIQYSIAKAWIETGVNVAAVVGHSFGELTSLVVSGVLSLEDGLRLIIGRARIIQESWGADHGAMMAVEGDLRVVNNLLSVSNRNNANSLATIACYNGPTSFTLGGSVEAIDRVETTLANDATFQGTKSKRLNVTNAFHSTLVEPLVDQLTKLGEALDFKNPTIPFERSTESGQVGKLGASYVAEHMRQPVFFNHALRRLSQKHPNAIYLEASSNSTITIMASRALGKPDGCHFQALSINAGNGLRPLTDATINLWREGINLTFWPHHRIQTAEYTPILLPPYQFEKSRHWMELKEAPKPEIAPTPVERPVSNEMWEFVSFEDKEQRSALFRINTDSKEFTEYVSGHKVAGSVALCPSILQISIITAALISILPGFNDSKLQPHLKHMISHAPMTINPNKTAWLKAEAVDDHRLVWDFSVVSQDTDKPSGPFLLHFSLRLTLRSVEDEDFKSEFAQFERLITVKRPRSLLNGNVDVDEVIQGRNVYRAFADIVDYNDKYRGVQKIAGRDSESAGRVSWPYNSKHFFNIGLADSFLQVAGIFVNCMTDRSEKEMFISDRIEQWIRSPRLVPSAARPNQWDVYACHHQPSPKEYLCDVFAFDADTGELAEVIMGLRFQRVSKAGLVKMLGGSHSPAGAGTSKPVAAVSHATNGLNGHSAPSKAPIALPSVQKKKAVAKSSSVDVVKITTEILMNLSGLEAEDVKDDSELAELGIDSLMGMELCREIEAHFKISYDSSELNDIDDFKGLIQSISKVIGTDVGEEDNEAAPELVTNGQTVTDVLNGANGNSNHETNGNHANGFNGNHVEADDSSSVGDPGDAAQAILDVFSKVNAKTDDYLLRGGVAGYVDNILDDSNKLVIVHILDAFEQLGSPIRHAEAGTKLTRIEHLPRHKRQVDKLYRFLKEAGLVEVNGDTIIRTGKAAPIESARSLLESLVQKNLNHESDHRLTSHIGFNLADCLTGKEEGIQLIFSSPEGRNYANEMYGKSPIQTAWMDEMKDIIKQVSERLFNETSGPIKILELGAGTGGTTSNLIEDLSKIGIPFEYTATDLSSSLVAGLRKRFKEYPFMKFKVIDVEKEPPADLVGSQHLILSTNCVHATRNLKISTKNIHTMLNPSGALLLLELTKPLYWFDLIFGMVEGWWLFEDGRDHALAKPEFWQKVMTSVGYGHVDWTDGSRPENEIQRLILATASSASRYDGPSHPLLSQKYWTDLPAREAAIDSYVDQFAADFSLEPSCQLSPSRRAASDGSYVVLTGATGSLGGQLAAYFARLKDVKGVFCLNRASRADPVTRQKQSMEDRGVSIDQRALAKLKVFETDTSKPLLGLSSENYDILVGNATHIVHNAWPMSLTRDIHTFKSQFRVMRNLIHLARDISAVRQDNKKASLLFISSIATIGYNPLHNQRPLVPEQPMTVESVLPTGYGDAKLVCERMIDRTLGRHSNLFRAMAVRIGQIAGSAESGYWNPTEHFSFIVKSSLTLQMLPKLSGVRNFFSPGVLEPTPADYSNLKSQELSWCPVNDVAASVGELLLAENTPYPIYHVENPSRQPWSEMIGIMADALGLPPANVIPFDEWVAMVKAYPGSADAENPAAKLIDFLDLHFHRMSCGGLVMDTAHAREHSETMAKEPPVSAALFHRYVEAWKDMGFLP</sequence>
<dbReference type="PANTHER" id="PTHR45681:SF6">
    <property type="entry name" value="POLYKETIDE SYNTHASE 37"/>
    <property type="match status" value="1"/>
</dbReference>
<dbReference type="InterPro" id="IPR013120">
    <property type="entry name" value="FAR_NAD-bd"/>
</dbReference>
<dbReference type="SUPFAM" id="SSF52151">
    <property type="entry name" value="FabD/lysophospholipase-like"/>
    <property type="match status" value="1"/>
</dbReference>
<evidence type="ECO:0000256" key="4">
    <source>
        <dbReference type="ARBA" id="ARBA00023268"/>
    </source>
</evidence>